<comment type="caution">
    <text evidence="1">The sequence shown here is derived from an EMBL/GenBank/DDBJ whole genome shotgun (WGS) entry which is preliminary data.</text>
</comment>
<dbReference type="AlphaFoldDB" id="A0A8H6YKH8"/>
<name>A0A8H6YKH8_9AGAR</name>
<dbReference type="Proteomes" id="UP000620124">
    <property type="component" value="Unassembled WGS sequence"/>
</dbReference>
<keyword evidence="2" id="KW-1185">Reference proteome</keyword>
<protein>
    <submittedName>
        <fullName evidence="1">Uncharacterized protein</fullName>
    </submittedName>
</protein>
<sequence length="125" mass="13817">MSVPRAAPRITFAPTPPICLESVYACGTTLIRLLPVLRPFVETISSNSPGAMPERSLAWVEVFADLGVPLRFYGGHHDGEQFVLSQDWCCSLLGRISIKAIWKLTLNVCVSFIVCFAFINDYPAK</sequence>
<reference evidence="1" key="1">
    <citation type="submission" date="2020-05" db="EMBL/GenBank/DDBJ databases">
        <title>Mycena genomes resolve the evolution of fungal bioluminescence.</title>
        <authorList>
            <person name="Tsai I.J."/>
        </authorList>
    </citation>
    <scope>NUCLEOTIDE SEQUENCE</scope>
    <source>
        <strain evidence="1">CCC161011</strain>
    </source>
</reference>
<evidence type="ECO:0000313" key="1">
    <source>
        <dbReference type="EMBL" id="KAF7359600.1"/>
    </source>
</evidence>
<dbReference type="EMBL" id="JACAZI010000005">
    <property type="protein sequence ID" value="KAF7359600.1"/>
    <property type="molecule type" value="Genomic_DNA"/>
</dbReference>
<accession>A0A8H6YKH8</accession>
<proteinExistence type="predicted"/>
<gene>
    <name evidence="1" type="ORF">MVEN_00683800</name>
</gene>
<organism evidence="1 2">
    <name type="scientific">Mycena venus</name>
    <dbReference type="NCBI Taxonomy" id="2733690"/>
    <lineage>
        <taxon>Eukaryota</taxon>
        <taxon>Fungi</taxon>
        <taxon>Dikarya</taxon>
        <taxon>Basidiomycota</taxon>
        <taxon>Agaricomycotina</taxon>
        <taxon>Agaricomycetes</taxon>
        <taxon>Agaricomycetidae</taxon>
        <taxon>Agaricales</taxon>
        <taxon>Marasmiineae</taxon>
        <taxon>Mycenaceae</taxon>
        <taxon>Mycena</taxon>
    </lineage>
</organism>
<evidence type="ECO:0000313" key="2">
    <source>
        <dbReference type="Proteomes" id="UP000620124"/>
    </source>
</evidence>